<dbReference type="OrthoDB" id="2150284at2759"/>
<name>A0A1Y2B0G3_9FUNG</name>
<evidence type="ECO:0000256" key="1">
    <source>
        <dbReference type="SAM" id="SignalP"/>
    </source>
</evidence>
<organism evidence="2 3">
    <name type="scientific">Neocallimastix californiae</name>
    <dbReference type="NCBI Taxonomy" id="1754190"/>
    <lineage>
        <taxon>Eukaryota</taxon>
        <taxon>Fungi</taxon>
        <taxon>Fungi incertae sedis</taxon>
        <taxon>Chytridiomycota</taxon>
        <taxon>Chytridiomycota incertae sedis</taxon>
        <taxon>Neocallimastigomycetes</taxon>
        <taxon>Neocallimastigales</taxon>
        <taxon>Neocallimastigaceae</taxon>
        <taxon>Neocallimastix</taxon>
    </lineage>
</organism>
<dbReference type="Proteomes" id="UP000193920">
    <property type="component" value="Unassembled WGS sequence"/>
</dbReference>
<reference evidence="2 3" key="1">
    <citation type="submission" date="2016-08" db="EMBL/GenBank/DDBJ databases">
        <title>A Parts List for Fungal Cellulosomes Revealed by Comparative Genomics.</title>
        <authorList>
            <consortium name="DOE Joint Genome Institute"/>
            <person name="Haitjema C.H."/>
            <person name="Gilmore S.P."/>
            <person name="Henske J.K."/>
            <person name="Solomon K.V."/>
            <person name="De Groot R."/>
            <person name="Kuo A."/>
            <person name="Mondo S.J."/>
            <person name="Salamov A.A."/>
            <person name="Labutti K."/>
            <person name="Zhao Z."/>
            <person name="Chiniquy J."/>
            <person name="Barry K."/>
            <person name="Brewer H.M."/>
            <person name="Purvine S.O."/>
            <person name="Wright A.T."/>
            <person name="Boxma B."/>
            <person name="Van Alen T."/>
            <person name="Hackstein J.H."/>
            <person name="Baker S.E."/>
            <person name="Grigoriev I.V."/>
            <person name="O'Malley M.A."/>
        </authorList>
    </citation>
    <scope>NUCLEOTIDE SEQUENCE [LARGE SCALE GENOMIC DNA]</scope>
    <source>
        <strain evidence="2 3">G1</strain>
    </source>
</reference>
<dbReference type="Gene3D" id="3.40.190.10">
    <property type="entry name" value="Periplasmic binding protein-like II"/>
    <property type="match status" value="1"/>
</dbReference>
<protein>
    <submittedName>
        <fullName evidence="2">Uncharacterized protein</fullName>
    </submittedName>
</protein>
<sequence>MRNIKHSLTILIWIILLVNKQKCDSQHIKTTEKNNYDYNKRLVDDNNNDDDDERPTKFVLDGFDENGGFLKRYNITFNYTTFMFNEYSTLKAIYGFQTGIICSEEDIDKNDNEKKTLLLWHPGSRSSFSSSAKFANLFPMWYISQKKKNEIFCLKLEGVGWDNNAVQKICEGEHPCPDLISLGTTQLSYRYEKGETISLNNYFAKYFKKTGISIESLINKYSYYDYRINNNWLAIPIIADLRPFRFNKTTFDYCIKEGYDLHYPPWTWEKAFEYAKMIKNCTGYPGFRIYGSKSEDTKFFIQFCQSTGIPFLIEDPDLNIKKCGFRDKNYIKKLEIIKDIFENHYVTAIIILK</sequence>
<evidence type="ECO:0000313" key="3">
    <source>
        <dbReference type="Proteomes" id="UP000193920"/>
    </source>
</evidence>
<dbReference type="SUPFAM" id="SSF53850">
    <property type="entry name" value="Periplasmic binding protein-like II"/>
    <property type="match status" value="1"/>
</dbReference>
<proteinExistence type="predicted"/>
<keyword evidence="1" id="KW-0732">Signal</keyword>
<dbReference type="EMBL" id="MCOG01000186">
    <property type="protein sequence ID" value="ORY28338.1"/>
    <property type="molecule type" value="Genomic_DNA"/>
</dbReference>
<gene>
    <name evidence="2" type="ORF">LY90DRAFT_513134</name>
</gene>
<feature type="chain" id="PRO_5012847390" evidence="1">
    <location>
        <begin position="26"/>
        <end position="353"/>
    </location>
</feature>
<keyword evidence="3" id="KW-1185">Reference proteome</keyword>
<accession>A0A1Y2B0G3</accession>
<feature type="signal peptide" evidence="1">
    <location>
        <begin position="1"/>
        <end position="25"/>
    </location>
</feature>
<dbReference type="AlphaFoldDB" id="A0A1Y2B0G3"/>
<comment type="caution">
    <text evidence="2">The sequence shown here is derived from an EMBL/GenBank/DDBJ whole genome shotgun (WGS) entry which is preliminary data.</text>
</comment>
<evidence type="ECO:0000313" key="2">
    <source>
        <dbReference type="EMBL" id="ORY28338.1"/>
    </source>
</evidence>